<feature type="non-terminal residue" evidence="1">
    <location>
        <position position="1"/>
    </location>
</feature>
<name>A0ABU8GVV2_9ACTN</name>
<evidence type="ECO:0000313" key="2">
    <source>
        <dbReference type="Proteomes" id="UP001365781"/>
    </source>
</evidence>
<organism evidence="1 2">
    <name type="scientific">Streptomyces brasiliscabiei</name>
    <dbReference type="NCBI Taxonomy" id="2736302"/>
    <lineage>
        <taxon>Bacteria</taxon>
        <taxon>Bacillati</taxon>
        <taxon>Actinomycetota</taxon>
        <taxon>Actinomycetes</taxon>
        <taxon>Kitasatosporales</taxon>
        <taxon>Streptomycetaceae</taxon>
        <taxon>Streptomyces</taxon>
    </lineage>
</organism>
<reference evidence="1 2" key="1">
    <citation type="submission" date="2024-03" db="EMBL/GenBank/DDBJ databases">
        <title>First Report of Pectobacterium brasiliscabiei causing potato scab in china.</title>
        <authorList>
            <person name="Handique U."/>
        </authorList>
    </citation>
    <scope>NUCLEOTIDE SEQUENCE [LARGE SCALE GENOMIC DNA]</scope>
    <source>
        <strain evidence="1 2">ZRIMU1503</strain>
    </source>
</reference>
<comment type="caution">
    <text evidence="1">The sequence shown here is derived from an EMBL/GenBank/DDBJ whole genome shotgun (WGS) entry which is preliminary data.</text>
</comment>
<gene>
    <name evidence="1" type="ORF">WB403_50410</name>
</gene>
<feature type="non-terminal residue" evidence="1">
    <location>
        <position position="87"/>
    </location>
</feature>
<dbReference type="EMBL" id="JBBAYM010000482">
    <property type="protein sequence ID" value="MEI5617325.1"/>
    <property type="molecule type" value="Genomic_DNA"/>
</dbReference>
<evidence type="ECO:0008006" key="3">
    <source>
        <dbReference type="Google" id="ProtNLM"/>
    </source>
</evidence>
<protein>
    <recommendedName>
        <fullName evidence="3">Integral membrane protein</fullName>
    </recommendedName>
</protein>
<sequence>MFPDRADGGVAGAAPVLSPHPSREEWRLTLLIAVSLALWVTDFLHHVSPAWVSLAAGIVCLLPTTGLVSPKSFAQDVPYGTLFYIAG</sequence>
<dbReference type="Proteomes" id="UP001365781">
    <property type="component" value="Unassembled WGS sequence"/>
</dbReference>
<accession>A0ABU8GVV2</accession>
<proteinExistence type="predicted"/>
<keyword evidence="2" id="KW-1185">Reference proteome</keyword>
<evidence type="ECO:0000313" key="1">
    <source>
        <dbReference type="EMBL" id="MEI5617325.1"/>
    </source>
</evidence>